<name>A0AAF0YH51_9TREE</name>
<accession>A0AAF0YH51</accession>
<feature type="compositionally biased region" description="Basic residues" evidence="1">
    <location>
        <begin position="97"/>
        <end position="107"/>
    </location>
</feature>
<keyword evidence="3" id="KW-1185">Reference proteome</keyword>
<evidence type="ECO:0000313" key="2">
    <source>
        <dbReference type="EMBL" id="WOO84994.1"/>
    </source>
</evidence>
<organism evidence="2 3">
    <name type="scientific">Vanrija pseudolonga</name>
    <dbReference type="NCBI Taxonomy" id="143232"/>
    <lineage>
        <taxon>Eukaryota</taxon>
        <taxon>Fungi</taxon>
        <taxon>Dikarya</taxon>
        <taxon>Basidiomycota</taxon>
        <taxon>Agaricomycotina</taxon>
        <taxon>Tremellomycetes</taxon>
        <taxon>Trichosporonales</taxon>
        <taxon>Trichosporonaceae</taxon>
        <taxon>Vanrija</taxon>
    </lineage>
</organism>
<protein>
    <submittedName>
        <fullName evidence="2">Uncharacterized protein</fullName>
    </submittedName>
</protein>
<sequence>MSNITQQISELAARKEVAQMHPGQKETLVPAAKLAKNKRLPATMITPGGHIEQSKKNKKGRAESAKKKKRSEIGKEKALERLERLQTKVGKDEERKAKRNRAKKAWE</sequence>
<feature type="region of interest" description="Disordered" evidence="1">
    <location>
        <begin position="39"/>
        <end position="107"/>
    </location>
</feature>
<evidence type="ECO:0000256" key="1">
    <source>
        <dbReference type="SAM" id="MobiDB-lite"/>
    </source>
</evidence>
<evidence type="ECO:0000313" key="3">
    <source>
        <dbReference type="Proteomes" id="UP000827549"/>
    </source>
</evidence>
<dbReference type="GeneID" id="87811665"/>
<reference evidence="2" key="1">
    <citation type="submission" date="2023-10" db="EMBL/GenBank/DDBJ databases">
        <authorList>
            <person name="Noh H."/>
        </authorList>
    </citation>
    <scope>NUCLEOTIDE SEQUENCE</scope>
    <source>
        <strain evidence="2">DUCC4014</strain>
    </source>
</reference>
<dbReference type="AlphaFoldDB" id="A0AAF0YH51"/>
<gene>
    <name evidence="2" type="ORF">LOC62_06G008500</name>
</gene>
<feature type="compositionally biased region" description="Basic and acidic residues" evidence="1">
    <location>
        <begin position="52"/>
        <end position="96"/>
    </location>
</feature>
<dbReference type="Proteomes" id="UP000827549">
    <property type="component" value="Chromosome 6"/>
</dbReference>
<proteinExistence type="predicted"/>
<dbReference type="RefSeq" id="XP_062631020.1">
    <property type="nucleotide sequence ID" value="XM_062775036.1"/>
</dbReference>
<dbReference type="EMBL" id="CP086719">
    <property type="protein sequence ID" value="WOO84994.1"/>
    <property type="molecule type" value="Genomic_DNA"/>
</dbReference>